<reference evidence="3" key="1">
    <citation type="journal article" date="2008" name="Nat. Genet.">
        <title>The Pristionchus pacificus genome provides a unique perspective on nematode lifestyle and parasitism.</title>
        <authorList>
            <person name="Dieterich C."/>
            <person name="Clifton S.W."/>
            <person name="Schuster L.N."/>
            <person name="Chinwalla A."/>
            <person name="Delehaunty K."/>
            <person name="Dinkelacker I."/>
            <person name="Fulton L."/>
            <person name="Fulton R."/>
            <person name="Godfrey J."/>
            <person name="Minx P."/>
            <person name="Mitreva M."/>
            <person name="Roeseler W."/>
            <person name="Tian H."/>
            <person name="Witte H."/>
            <person name="Yang S.P."/>
            <person name="Wilson R.K."/>
            <person name="Sommer R.J."/>
        </authorList>
    </citation>
    <scope>NUCLEOTIDE SEQUENCE [LARGE SCALE GENOMIC DNA]</scope>
    <source>
        <strain evidence="3">PS312</strain>
    </source>
</reference>
<feature type="compositionally biased region" description="Low complexity" evidence="1">
    <location>
        <begin position="67"/>
        <end position="76"/>
    </location>
</feature>
<accession>A0A8R1YQ24</accession>
<proteinExistence type="predicted"/>
<evidence type="ECO:0000313" key="2">
    <source>
        <dbReference type="EnsemblMetazoa" id="PPA33585.1"/>
    </source>
</evidence>
<reference evidence="2" key="2">
    <citation type="submission" date="2022-06" db="UniProtKB">
        <authorList>
            <consortium name="EnsemblMetazoa"/>
        </authorList>
    </citation>
    <scope>IDENTIFICATION</scope>
    <source>
        <strain evidence="2">PS312</strain>
    </source>
</reference>
<gene>
    <name evidence="2" type="primary">WBGene00271954</name>
</gene>
<name>A0A2A6B7F9_PRIPA</name>
<protein>
    <submittedName>
        <fullName evidence="2">Uncharacterized protein</fullName>
    </submittedName>
</protein>
<accession>A0A2A6B7F9</accession>
<dbReference type="EnsemblMetazoa" id="PPA33585.1">
    <property type="protein sequence ID" value="PPA33585.1"/>
    <property type="gene ID" value="WBGene00271954"/>
</dbReference>
<organism evidence="2 3">
    <name type="scientific">Pristionchus pacificus</name>
    <name type="common">Parasitic nematode worm</name>
    <dbReference type="NCBI Taxonomy" id="54126"/>
    <lineage>
        <taxon>Eukaryota</taxon>
        <taxon>Metazoa</taxon>
        <taxon>Ecdysozoa</taxon>
        <taxon>Nematoda</taxon>
        <taxon>Chromadorea</taxon>
        <taxon>Rhabditida</taxon>
        <taxon>Rhabditina</taxon>
        <taxon>Diplogasteromorpha</taxon>
        <taxon>Diplogasteroidea</taxon>
        <taxon>Neodiplogasteridae</taxon>
        <taxon>Pristionchus</taxon>
    </lineage>
</organism>
<feature type="compositionally biased region" description="Basic residues" evidence="1">
    <location>
        <begin position="130"/>
        <end position="158"/>
    </location>
</feature>
<feature type="region of interest" description="Disordered" evidence="1">
    <location>
        <begin position="292"/>
        <end position="315"/>
    </location>
</feature>
<sequence>MNNTTKYKLVLMIALNKDEATLDQMQNELLSILKAPSLSSLEKRMLYEDLLKRVHNFKLGADNKFAQQQQQQQQQQVEDEIGEEEQQQHQQVQRRRRSPSPQMDDYDQDRDGSPQPQQIAHHVPPAQRVVPHKNVPRIKQGKVSKRARPQAKQQKRAPGRQDVHVHHQQQLLQGQPAIPAYLPLQPPAQPAALPIAFVPAPLQPVPVQAPIPLQQAPRARPPKRRGTDDVLNIRFGPSRARSPPNRTPTYPQPPASRKRALNAPMGPPPRQLPFVRNLTTRKRATPRDVLPRIFGQPHSKRPQLGGGRLRVQSWL</sequence>
<dbReference type="AlphaFoldDB" id="A0A2A6B7F9"/>
<dbReference type="Proteomes" id="UP000005239">
    <property type="component" value="Unassembled WGS sequence"/>
</dbReference>
<keyword evidence="3" id="KW-1185">Reference proteome</keyword>
<feature type="region of interest" description="Disordered" evidence="1">
    <location>
        <begin position="212"/>
        <end position="273"/>
    </location>
</feature>
<feature type="region of interest" description="Disordered" evidence="1">
    <location>
        <begin position="65"/>
        <end position="171"/>
    </location>
</feature>
<evidence type="ECO:0000313" key="3">
    <source>
        <dbReference type="Proteomes" id="UP000005239"/>
    </source>
</evidence>
<evidence type="ECO:0000256" key="1">
    <source>
        <dbReference type="SAM" id="MobiDB-lite"/>
    </source>
</evidence>